<proteinExistence type="predicted"/>
<protein>
    <submittedName>
        <fullName evidence="1">Uncharacterized protein</fullName>
    </submittedName>
</protein>
<comment type="caution">
    <text evidence="1">The sequence shown here is derived from an EMBL/GenBank/DDBJ whole genome shotgun (WGS) entry which is preliminary data.</text>
</comment>
<reference evidence="1" key="1">
    <citation type="journal article" date="2021" name="Open Biol.">
        <title>Shared evolutionary footprints suggest mitochondrial oxidative damage underlies multiple complex I losses in fungi.</title>
        <authorList>
            <person name="Schikora-Tamarit M.A."/>
            <person name="Marcet-Houben M."/>
            <person name="Nosek J."/>
            <person name="Gabaldon T."/>
        </authorList>
    </citation>
    <scope>NUCLEOTIDE SEQUENCE</scope>
    <source>
        <strain evidence="1">CBS2887</strain>
    </source>
</reference>
<name>A0A9P8Q2T8_WICPI</name>
<dbReference type="EMBL" id="JAEUBG010003301">
    <property type="protein sequence ID" value="KAH3682973.1"/>
    <property type="molecule type" value="Genomic_DNA"/>
</dbReference>
<reference evidence="1" key="2">
    <citation type="submission" date="2021-01" db="EMBL/GenBank/DDBJ databases">
        <authorList>
            <person name="Schikora-Tamarit M.A."/>
        </authorList>
    </citation>
    <scope>NUCLEOTIDE SEQUENCE</scope>
    <source>
        <strain evidence="1">CBS2887</strain>
    </source>
</reference>
<evidence type="ECO:0000313" key="2">
    <source>
        <dbReference type="Proteomes" id="UP000774326"/>
    </source>
</evidence>
<accession>A0A9P8Q2T8</accession>
<sequence>MHPEPIFTGQGDLRDILLTRDLTSGENLVHGVTVRITIDGLLDMIVEFVLDLGGQIFRESLIHRVDISSEINDKGLLNFLENGDVLFNQFKSFFLTTTS</sequence>
<organism evidence="1 2">
    <name type="scientific">Wickerhamomyces pijperi</name>
    <name type="common">Yeast</name>
    <name type="synonym">Pichia pijperi</name>
    <dbReference type="NCBI Taxonomy" id="599730"/>
    <lineage>
        <taxon>Eukaryota</taxon>
        <taxon>Fungi</taxon>
        <taxon>Dikarya</taxon>
        <taxon>Ascomycota</taxon>
        <taxon>Saccharomycotina</taxon>
        <taxon>Saccharomycetes</taxon>
        <taxon>Phaffomycetales</taxon>
        <taxon>Wickerhamomycetaceae</taxon>
        <taxon>Wickerhamomyces</taxon>
    </lineage>
</organism>
<evidence type="ECO:0000313" key="1">
    <source>
        <dbReference type="EMBL" id="KAH3682973.1"/>
    </source>
</evidence>
<gene>
    <name evidence="1" type="ORF">WICPIJ_006060</name>
</gene>
<dbReference type="Proteomes" id="UP000774326">
    <property type="component" value="Unassembled WGS sequence"/>
</dbReference>
<keyword evidence="2" id="KW-1185">Reference proteome</keyword>
<dbReference type="AlphaFoldDB" id="A0A9P8Q2T8"/>